<gene>
    <name evidence="5" type="ORF">V5799_011974</name>
</gene>
<accession>A0AAQ4EFQ7</accession>
<dbReference type="GO" id="GO:0005737">
    <property type="term" value="C:cytoplasm"/>
    <property type="evidence" value="ECO:0007669"/>
    <property type="project" value="TreeGrafter"/>
</dbReference>
<dbReference type="GO" id="GO:0006805">
    <property type="term" value="P:xenobiotic metabolic process"/>
    <property type="evidence" value="ECO:0007669"/>
    <property type="project" value="TreeGrafter"/>
</dbReference>
<dbReference type="Gene3D" id="1.10.630.10">
    <property type="entry name" value="Cytochrome P450"/>
    <property type="match status" value="1"/>
</dbReference>
<evidence type="ECO:0000256" key="3">
    <source>
        <dbReference type="ARBA" id="ARBA00023004"/>
    </source>
</evidence>
<dbReference type="InterPro" id="IPR036396">
    <property type="entry name" value="Cyt_P450_sf"/>
</dbReference>
<dbReference type="GO" id="GO:0006082">
    <property type="term" value="P:organic acid metabolic process"/>
    <property type="evidence" value="ECO:0007669"/>
    <property type="project" value="TreeGrafter"/>
</dbReference>
<keyword evidence="4" id="KW-0560">Oxidoreductase</keyword>
<dbReference type="SUPFAM" id="SSF48264">
    <property type="entry name" value="Cytochrome P450"/>
    <property type="match status" value="1"/>
</dbReference>
<dbReference type="PRINTS" id="PR00463">
    <property type="entry name" value="EP450I"/>
</dbReference>
<dbReference type="AlphaFoldDB" id="A0AAQ4EFQ7"/>
<evidence type="ECO:0000313" key="5">
    <source>
        <dbReference type="EMBL" id="KAK8773492.1"/>
    </source>
</evidence>
<reference evidence="5 6" key="1">
    <citation type="journal article" date="2023" name="Arcadia Sci">
        <title>De novo assembly of a long-read Amblyomma americanum tick genome.</title>
        <authorList>
            <person name="Chou S."/>
            <person name="Poskanzer K.E."/>
            <person name="Rollins M."/>
            <person name="Thuy-Boun P.S."/>
        </authorList>
    </citation>
    <scope>NUCLEOTIDE SEQUENCE [LARGE SCALE GENOMIC DNA]</scope>
    <source>
        <strain evidence="5">F_SG_1</strain>
        <tissue evidence="5">Salivary glands</tissue>
    </source>
</reference>
<organism evidence="5 6">
    <name type="scientific">Amblyomma americanum</name>
    <name type="common">Lone star tick</name>
    <dbReference type="NCBI Taxonomy" id="6943"/>
    <lineage>
        <taxon>Eukaryota</taxon>
        <taxon>Metazoa</taxon>
        <taxon>Ecdysozoa</taxon>
        <taxon>Arthropoda</taxon>
        <taxon>Chelicerata</taxon>
        <taxon>Arachnida</taxon>
        <taxon>Acari</taxon>
        <taxon>Parasitiformes</taxon>
        <taxon>Ixodida</taxon>
        <taxon>Ixodoidea</taxon>
        <taxon>Ixodidae</taxon>
        <taxon>Amblyomminae</taxon>
        <taxon>Amblyomma</taxon>
    </lineage>
</organism>
<dbReference type="InterPro" id="IPR001128">
    <property type="entry name" value="Cyt_P450"/>
</dbReference>
<keyword evidence="4" id="KW-0503">Monooxygenase</keyword>
<keyword evidence="3" id="KW-0408">Iron</keyword>
<evidence type="ECO:0008006" key="7">
    <source>
        <dbReference type="Google" id="ProtNLM"/>
    </source>
</evidence>
<dbReference type="GO" id="GO:0016712">
    <property type="term" value="F:oxidoreductase activity, acting on paired donors, with incorporation or reduction of molecular oxygen, reduced flavin or flavoprotein as one donor, and incorporation of one atom of oxygen"/>
    <property type="evidence" value="ECO:0007669"/>
    <property type="project" value="TreeGrafter"/>
</dbReference>
<dbReference type="Proteomes" id="UP001321473">
    <property type="component" value="Unassembled WGS sequence"/>
</dbReference>
<dbReference type="PANTHER" id="PTHR24300:SF375">
    <property type="entry name" value="CYTOCHROME P450 FAMILY"/>
    <property type="match status" value="1"/>
</dbReference>
<evidence type="ECO:0000313" key="6">
    <source>
        <dbReference type="Proteomes" id="UP001321473"/>
    </source>
</evidence>
<evidence type="ECO:0000256" key="2">
    <source>
        <dbReference type="ARBA" id="ARBA00022723"/>
    </source>
</evidence>
<proteinExistence type="inferred from homology"/>
<dbReference type="EMBL" id="JARKHS020016830">
    <property type="protein sequence ID" value="KAK8773492.1"/>
    <property type="molecule type" value="Genomic_DNA"/>
</dbReference>
<comment type="caution">
    <text evidence="5">The sequence shown here is derived from an EMBL/GenBank/DDBJ whole genome shotgun (WGS) entry which is preliminary data.</text>
</comment>
<protein>
    <recommendedName>
        <fullName evidence="7">Cytochrome</fullName>
    </recommendedName>
</protein>
<keyword evidence="6" id="KW-1185">Reference proteome</keyword>
<evidence type="ECO:0000256" key="1">
    <source>
        <dbReference type="ARBA" id="ARBA00010617"/>
    </source>
</evidence>
<dbReference type="GO" id="GO:0020037">
    <property type="term" value="F:heme binding"/>
    <property type="evidence" value="ECO:0007669"/>
    <property type="project" value="InterPro"/>
</dbReference>
<dbReference type="InterPro" id="IPR050182">
    <property type="entry name" value="Cytochrome_P450_fam2"/>
</dbReference>
<dbReference type="InterPro" id="IPR002401">
    <property type="entry name" value="Cyt_P450_E_grp-I"/>
</dbReference>
<evidence type="ECO:0000256" key="4">
    <source>
        <dbReference type="ARBA" id="ARBA00023033"/>
    </source>
</evidence>
<sequence>MPYTMATIWELYRWRTPVLTGLPREAQQDVMVSGYLIPAGTVVISNIWATHMDPKLWEEPEKFNPERFLKNGGPELVEKPEYLMPFSIDCEEPSYHSWWLFQAQPTLGLVTHGLLFQSNLSRPVRKRMCPAELMSNVQVFVYIATIVQRFTILPEEGKAVDLDFDSDGVCVPRPQKLRFLVRYRG</sequence>
<keyword evidence="2" id="KW-0479">Metal-binding</keyword>
<comment type="similarity">
    <text evidence="1">Belongs to the cytochrome P450 family.</text>
</comment>
<dbReference type="Pfam" id="PF00067">
    <property type="entry name" value="p450"/>
    <property type="match status" value="1"/>
</dbReference>
<name>A0AAQ4EFQ7_AMBAM</name>
<dbReference type="GO" id="GO:0005506">
    <property type="term" value="F:iron ion binding"/>
    <property type="evidence" value="ECO:0007669"/>
    <property type="project" value="InterPro"/>
</dbReference>
<dbReference type="PANTHER" id="PTHR24300">
    <property type="entry name" value="CYTOCHROME P450 508A4-RELATED"/>
    <property type="match status" value="1"/>
</dbReference>